<reference evidence="3" key="1">
    <citation type="submission" date="2011-07" db="EMBL/GenBank/DDBJ databases">
        <authorList>
            <consortium name="Caenorhabditis brenneri Sequencing and Analysis Consortium"/>
            <person name="Wilson R.K."/>
        </authorList>
    </citation>
    <scope>NUCLEOTIDE SEQUENCE [LARGE SCALE GENOMIC DNA]</scope>
    <source>
        <strain evidence="3">PB2801</strain>
    </source>
</reference>
<dbReference type="OrthoDB" id="5911750at2759"/>
<feature type="compositionally biased region" description="Polar residues" evidence="1">
    <location>
        <begin position="8"/>
        <end position="37"/>
    </location>
</feature>
<dbReference type="HOGENOM" id="CLU_311276_0_0_1"/>
<evidence type="ECO:0000256" key="1">
    <source>
        <dbReference type="SAM" id="MobiDB-lite"/>
    </source>
</evidence>
<feature type="compositionally biased region" description="Basic and acidic residues" evidence="1">
    <location>
        <begin position="395"/>
        <end position="406"/>
    </location>
</feature>
<feature type="region of interest" description="Disordered" evidence="1">
    <location>
        <begin position="371"/>
        <end position="508"/>
    </location>
</feature>
<feature type="compositionally biased region" description="Basic and acidic residues" evidence="1">
    <location>
        <begin position="463"/>
        <end position="478"/>
    </location>
</feature>
<dbReference type="InParanoid" id="G0MY68"/>
<dbReference type="AlphaFoldDB" id="G0MY68"/>
<name>G0MY68_CAEBE</name>
<dbReference type="EMBL" id="GL379820">
    <property type="protein sequence ID" value="EGT47563.1"/>
    <property type="molecule type" value="Genomic_DNA"/>
</dbReference>
<feature type="compositionally biased region" description="Polar residues" evidence="1">
    <location>
        <begin position="270"/>
        <end position="282"/>
    </location>
</feature>
<feature type="compositionally biased region" description="Basic and acidic residues" evidence="1">
    <location>
        <begin position="421"/>
        <end position="430"/>
    </location>
</feature>
<feature type="compositionally biased region" description="Polar residues" evidence="1">
    <location>
        <begin position="112"/>
        <end position="135"/>
    </location>
</feature>
<dbReference type="eggNOG" id="ENOG502R37R">
    <property type="taxonomic scope" value="Eukaryota"/>
</dbReference>
<organism evidence="3">
    <name type="scientific">Caenorhabditis brenneri</name>
    <name type="common">Nematode worm</name>
    <dbReference type="NCBI Taxonomy" id="135651"/>
    <lineage>
        <taxon>Eukaryota</taxon>
        <taxon>Metazoa</taxon>
        <taxon>Ecdysozoa</taxon>
        <taxon>Nematoda</taxon>
        <taxon>Chromadorea</taxon>
        <taxon>Rhabditida</taxon>
        <taxon>Rhabditina</taxon>
        <taxon>Rhabditomorpha</taxon>
        <taxon>Rhabditoidea</taxon>
        <taxon>Rhabditidae</taxon>
        <taxon>Peloderinae</taxon>
        <taxon>Caenorhabditis</taxon>
    </lineage>
</organism>
<gene>
    <name evidence="2" type="ORF">CAEBREN_09643</name>
</gene>
<keyword evidence="3" id="KW-1185">Reference proteome</keyword>
<sequence>MSGYPYNNPHQTPNQNGASSSGYYHHPQGTQPPMNQQYYVQGQPNMQYQHTQAPYSMPVQVGIRPGFLPGQRIDSPDGRLMSFGPGPAMGFGQMGQGMVPSQAEMNMGLPHQQPQMDHSQQNMSMGQSDQMNNTFAGFGAQQPRQDRQNMRQQPPQRNGPRRQEARSRSHVTGRQNKNVRDGDGVQFSNDLYQQLRRQSPLDRNVIVDNNMMYNLLCGLTSDMVELQKSLEYVQGQLAQSKQSDQGSSNGEPSVQVPGPLDSTDHENISEDSGNGETQTTKMNGDRAPKRSKAAPGVQQITTESNELVGNTNTPKEFASEETARREMISEHVSTVEHAKVTSTDNVTPTAPTKQENFTKAQYSDVAQIAAVSSQPTSSSQPITRMAVKATSPPKRTAENMPVKRTDPIAPPKPSVTQAVEKPTDGFEFPKPRKTAPATPATNDDLKKAFAPGKAASPLPMVPNKKETPSSTPSKEKNPIAKGGSSKKKTPKPSPNPKDQDEEYDESAQIQQQLNEFDQEMRQRLKHYTAILSEINTLEMHSTENCYNLLFDQISAYFQQGITFDEEKVPRYLASRIESYASKTDLKSQKMRVFLTLLNQSTNEIIQMDSMFLSAGSASRNEQELKEFSYLNMIIESAVWLPVRYAAEPSGVPRENILLELTDKTTAAINQYADVIEKCRLWNAAFLKAPAQFTLQTEIDNFLTVVDKSDQTLRNKAAGKMEDRIAFHSHFHYLSGVKLHTFYTLLSGMVQRFIFDDILFLFSEDRDVFTQCTLETCYYAMVMNPSSWKSMKPFEISLTRPDFAGCPIKLKMQHLDGFIDHINGQRILRLKLDENGKEYERMRPFEMYVYKAFEASDAWFNDLPKMECLEFLKGRIRHLRTQNPQTDRIKLLVKLYEFLILWDSSIIRFDAHYFKKCMEAPDSVDQRYVITDDDMFLTQVFRLEF</sequence>
<dbReference type="Proteomes" id="UP000008068">
    <property type="component" value="Unassembled WGS sequence"/>
</dbReference>
<feature type="compositionally biased region" description="Polar residues" evidence="1">
    <location>
        <begin position="298"/>
        <end position="314"/>
    </location>
</feature>
<feature type="compositionally biased region" description="Low complexity" evidence="1">
    <location>
        <begin position="371"/>
        <end position="383"/>
    </location>
</feature>
<evidence type="ECO:0000313" key="2">
    <source>
        <dbReference type="EMBL" id="EGT47563.1"/>
    </source>
</evidence>
<dbReference type="STRING" id="135651.G0MY68"/>
<feature type="region of interest" description="Disordered" evidence="1">
    <location>
        <begin position="1"/>
        <end position="37"/>
    </location>
</feature>
<feature type="compositionally biased region" description="Polar residues" evidence="1">
    <location>
        <begin position="340"/>
        <end position="356"/>
    </location>
</feature>
<proteinExistence type="predicted"/>
<protein>
    <submittedName>
        <fullName evidence="2">Uncharacterized protein</fullName>
    </submittedName>
</protein>
<feature type="region of interest" description="Disordered" evidence="1">
    <location>
        <begin position="237"/>
        <end position="356"/>
    </location>
</feature>
<feature type="region of interest" description="Disordered" evidence="1">
    <location>
        <begin position="108"/>
        <end position="186"/>
    </location>
</feature>
<feature type="compositionally biased region" description="Polar residues" evidence="1">
    <location>
        <begin position="237"/>
        <end position="252"/>
    </location>
</feature>
<accession>G0MY68</accession>
<evidence type="ECO:0000313" key="3">
    <source>
        <dbReference type="Proteomes" id="UP000008068"/>
    </source>
</evidence>
<feature type="compositionally biased region" description="Basic and acidic residues" evidence="1">
    <location>
        <begin position="317"/>
        <end position="339"/>
    </location>
</feature>